<name>A0A1G2CS40_9BACT</name>
<keyword evidence="1" id="KW-0472">Membrane</keyword>
<dbReference type="STRING" id="1798657.A2648_01325"/>
<feature type="transmembrane region" description="Helical" evidence="1">
    <location>
        <begin position="107"/>
        <end position="127"/>
    </location>
</feature>
<protein>
    <recommendedName>
        <fullName evidence="4">DUF2269 domain-containing protein</fullName>
    </recommendedName>
</protein>
<comment type="caution">
    <text evidence="2">The sequence shown here is derived from an EMBL/GenBank/DDBJ whole genome shotgun (WGS) entry which is preliminary data.</text>
</comment>
<organism evidence="2 3">
    <name type="scientific">Candidatus Lloydbacteria bacterium RIFCSPHIGHO2_01_FULL_41_20</name>
    <dbReference type="NCBI Taxonomy" id="1798657"/>
    <lineage>
        <taxon>Bacteria</taxon>
        <taxon>Candidatus Lloydiibacteriota</taxon>
    </lineage>
</organism>
<feature type="transmembrane region" description="Helical" evidence="1">
    <location>
        <begin position="6"/>
        <end position="26"/>
    </location>
</feature>
<sequence length="166" mass="18924">MYQILVIAHIIGTVLGVGGATFAEIFHIRAMRDGVVTDEESVTLKIFYTVLRVGLVLLVLSGFAFLIYFRLEGHEKYLYNPKLWAKMIIVFIIPINAILFQIKKIPAWLATPISLTSWYTALILGVYRTIPYSFVEIMGIYLASILVIALVLWRIKDHYSLSRIKS</sequence>
<dbReference type="AlphaFoldDB" id="A0A1G2CS40"/>
<evidence type="ECO:0000256" key="1">
    <source>
        <dbReference type="SAM" id="Phobius"/>
    </source>
</evidence>
<accession>A0A1G2CS40</accession>
<keyword evidence="1" id="KW-0812">Transmembrane</keyword>
<evidence type="ECO:0000313" key="3">
    <source>
        <dbReference type="Proteomes" id="UP000178841"/>
    </source>
</evidence>
<feature type="transmembrane region" description="Helical" evidence="1">
    <location>
        <begin position="46"/>
        <end position="71"/>
    </location>
</feature>
<feature type="transmembrane region" description="Helical" evidence="1">
    <location>
        <begin position="83"/>
        <end position="100"/>
    </location>
</feature>
<feature type="transmembrane region" description="Helical" evidence="1">
    <location>
        <begin position="133"/>
        <end position="155"/>
    </location>
</feature>
<proteinExistence type="predicted"/>
<evidence type="ECO:0000313" key="2">
    <source>
        <dbReference type="EMBL" id="OGZ04205.1"/>
    </source>
</evidence>
<dbReference type="Proteomes" id="UP000178841">
    <property type="component" value="Unassembled WGS sequence"/>
</dbReference>
<evidence type="ECO:0008006" key="4">
    <source>
        <dbReference type="Google" id="ProtNLM"/>
    </source>
</evidence>
<dbReference type="EMBL" id="MHLH01000010">
    <property type="protein sequence ID" value="OGZ04205.1"/>
    <property type="molecule type" value="Genomic_DNA"/>
</dbReference>
<reference evidence="2 3" key="1">
    <citation type="journal article" date="2016" name="Nat. Commun.">
        <title>Thousands of microbial genomes shed light on interconnected biogeochemical processes in an aquifer system.</title>
        <authorList>
            <person name="Anantharaman K."/>
            <person name="Brown C.T."/>
            <person name="Hug L.A."/>
            <person name="Sharon I."/>
            <person name="Castelle C.J."/>
            <person name="Probst A.J."/>
            <person name="Thomas B.C."/>
            <person name="Singh A."/>
            <person name="Wilkins M.J."/>
            <person name="Karaoz U."/>
            <person name="Brodie E.L."/>
            <person name="Williams K.H."/>
            <person name="Hubbard S.S."/>
            <person name="Banfield J.F."/>
        </authorList>
    </citation>
    <scope>NUCLEOTIDE SEQUENCE [LARGE SCALE GENOMIC DNA]</scope>
</reference>
<gene>
    <name evidence="2" type="ORF">A2648_01325</name>
</gene>
<keyword evidence="1" id="KW-1133">Transmembrane helix</keyword>